<dbReference type="STRING" id="1278073.MYSTI_07189"/>
<protein>
    <submittedName>
        <fullName evidence="2">Uncharacterized protein</fullName>
    </submittedName>
</protein>
<accession>L7UHK8</accession>
<feature type="transmembrane region" description="Helical" evidence="1">
    <location>
        <begin position="225"/>
        <end position="243"/>
    </location>
</feature>
<feature type="transmembrane region" description="Helical" evidence="1">
    <location>
        <begin position="330"/>
        <end position="355"/>
    </location>
</feature>
<feature type="transmembrane region" description="Helical" evidence="1">
    <location>
        <begin position="112"/>
        <end position="132"/>
    </location>
</feature>
<evidence type="ECO:0000256" key="1">
    <source>
        <dbReference type="SAM" id="Phobius"/>
    </source>
</evidence>
<feature type="transmembrane region" description="Helical" evidence="1">
    <location>
        <begin position="190"/>
        <end position="213"/>
    </location>
</feature>
<dbReference type="HOGENOM" id="CLU_051342_1_0_7"/>
<evidence type="ECO:0000313" key="2">
    <source>
        <dbReference type="EMBL" id="AGC48461.1"/>
    </source>
</evidence>
<keyword evidence="1" id="KW-0472">Membrane</keyword>
<dbReference type="AlphaFoldDB" id="L7UHK8"/>
<organism evidence="2 3">
    <name type="scientific">Myxococcus stipitatus (strain DSM 14675 / JCM 12634 / Mx s8)</name>
    <dbReference type="NCBI Taxonomy" id="1278073"/>
    <lineage>
        <taxon>Bacteria</taxon>
        <taxon>Pseudomonadati</taxon>
        <taxon>Myxococcota</taxon>
        <taxon>Myxococcia</taxon>
        <taxon>Myxococcales</taxon>
        <taxon>Cystobacterineae</taxon>
        <taxon>Myxococcaceae</taxon>
        <taxon>Myxococcus</taxon>
    </lineage>
</organism>
<reference evidence="2 3" key="1">
    <citation type="journal article" date="2013" name="Genome Announc.">
        <title>Complete genome sequence of Myxococcus stipitatus strain DSM 14675, a fruiting myxobacterium.</title>
        <authorList>
            <person name="Huntley S."/>
            <person name="Kneip S."/>
            <person name="Treuner-Lange A."/>
            <person name="Sogaard-Andersen L."/>
        </authorList>
    </citation>
    <scope>NUCLEOTIDE SEQUENCE [LARGE SCALE GENOMIC DNA]</scope>
    <source>
        <strain evidence="3">DSM 14675 / JCM 12634 / Mx s8</strain>
    </source>
</reference>
<feature type="transmembrane region" description="Helical" evidence="1">
    <location>
        <begin position="152"/>
        <end position="170"/>
    </location>
</feature>
<dbReference type="PATRIC" id="fig|1278073.3.peg.7304"/>
<proteinExistence type="predicted"/>
<keyword evidence="3" id="KW-1185">Reference proteome</keyword>
<gene>
    <name evidence="2" type="ordered locus">MYSTI_07189</name>
</gene>
<dbReference type="EMBL" id="CP004025">
    <property type="protein sequence ID" value="AGC48461.1"/>
    <property type="molecule type" value="Genomic_DNA"/>
</dbReference>
<evidence type="ECO:0000313" key="3">
    <source>
        <dbReference type="Proteomes" id="UP000011131"/>
    </source>
</evidence>
<dbReference type="KEGG" id="msd:MYSTI_07189"/>
<name>L7UHK8_MYXSD</name>
<dbReference type="Proteomes" id="UP000011131">
    <property type="component" value="Chromosome"/>
</dbReference>
<dbReference type="RefSeq" id="WP_015352715.1">
    <property type="nucleotide sequence ID" value="NC_020126.1"/>
</dbReference>
<feature type="transmembrane region" description="Helical" evidence="1">
    <location>
        <begin position="249"/>
        <end position="271"/>
    </location>
</feature>
<dbReference type="OrthoDB" id="235490at2"/>
<feature type="transmembrane region" description="Helical" evidence="1">
    <location>
        <begin position="292"/>
        <end position="310"/>
    </location>
</feature>
<feature type="transmembrane region" description="Helical" evidence="1">
    <location>
        <begin position="25"/>
        <end position="45"/>
    </location>
</feature>
<feature type="transmembrane region" description="Helical" evidence="1">
    <location>
        <begin position="85"/>
        <end position="106"/>
    </location>
</feature>
<keyword evidence="1" id="KW-0812">Transmembrane</keyword>
<dbReference type="eggNOG" id="ENOG5031CRD">
    <property type="taxonomic scope" value="Bacteria"/>
</dbReference>
<feature type="transmembrane region" description="Helical" evidence="1">
    <location>
        <begin position="51"/>
        <end position="73"/>
    </location>
</feature>
<sequence length="390" mass="42989">MSTAPLAVSQAAPPARWLVNRRQDLLSTLGGTGASLALVALHVWGGVSSLVLWWAWVLVLDGPHLFATVSRTYLDAREWRTRRRLLLGSLGWFAVGPACFALSLALGTKLPFLLFLTFAALWAYWHVVRQHYGLMSLYQRKAGEASPLDRTLDRVTLYTGLLAPFVAFAVSHPTARKQLGLTGEPSWEPVVAAACFTLVLAVVLLSAARQLWLGRAGKPVNGPKLLMMASAVGLSVLVFWPSVSSKMDFIMFAVAVTAFHNVQYHGVVWFYHRNRYHSPGADTASFGWAPKVSQRFAIYAVCGVLFTLLYRGLGCGFGAHPGCAVFDVKLALGAGLTLRDFMAGFIWGFALHHYYLDQRIWRVSRDEGLHRDLKLGEHGSRMAHPEVRTG</sequence>
<keyword evidence="1" id="KW-1133">Transmembrane helix</keyword>